<dbReference type="Proteomes" id="UP000013750">
    <property type="component" value="Unassembled WGS sequence"/>
</dbReference>
<feature type="domain" description="SIS" evidence="2">
    <location>
        <begin position="29"/>
        <end position="174"/>
    </location>
</feature>
<evidence type="ECO:0000259" key="2">
    <source>
        <dbReference type="PROSITE" id="PS51464"/>
    </source>
</evidence>
<dbReference type="EMBL" id="AJDQ01000012">
    <property type="protein sequence ID" value="EOI53509.1"/>
    <property type="molecule type" value="Genomic_DNA"/>
</dbReference>
<gene>
    <name evidence="4" type="ORF">I592_00501</name>
    <name evidence="3" type="ORF">UKC_03461</name>
</gene>
<dbReference type="InterPro" id="IPR001347">
    <property type="entry name" value="SIS_dom"/>
</dbReference>
<dbReference type="HOGENOM" id="CLU_094236_1_1_9"/>
<dbReference type="PATRIC" id="fig|1158614.3.peg.3438"/>
<dbReference type="Proteomes" id="UP000014160">
    <property type="component" value="Unassembled WGS sequence"/>
</dbReference>
<evidence type="ECO:0000313" key="5">
    <source>
        <dbReference type="Proteomes" id="UP000013750"/>
    </source>
</evidence>
<comment type="caution">
    <text evidence="3">The sequence shown here is derived from an EMBL/GenBank/DDBJ whole genome shotgun (WGS) entry which is preliminary data.</text>
</comment>
<dbReference type="Gene3D" id="3.40.50.10490">
    <property type="entry name" value="Glucose-6-phosphate isomerase like protein, domain 1"/>
    <property type="match status" value="1"/>
</dbReference>
<dbReference type="CDD" id="cd05005">
    <property type="entry name" value="SIS_PHI"/>
    <property type="match status" value="1"/>
</dbReference>
<dbReference type="OrthoDB" id="9797832at2"/>
<dbReference type="RefSeq" id="WP_010781805.1">
    <property type="nucleotide sequence ID" value="NZ_ASWH01000001.1"/>
</dbReference>
<dbReference type="InterPro" id="IPR017552">
    <property type="entry name" value="PHI/rmpB"/>
</dbReference>
<sequence length="187" mass="20380">METKEVAYTAAMELAGTLKKVDQRQMDRLVEAISQAKRIFVSGAGRSLLMLKGFAMRLMHLGYEVYVVGEVTTPAFLPEDLLILASASGETSSLVQTAKKAREIGGDIISFTIFPESTLARLSTGVVKISAYTDKRPESETNQKGILPGGSMFEEAVLLLADSLIVELALEQKIPTDRAFEKHANLE</sequence>
<dbReference type="PANTHER" id="PTHR43443">
    <property type="entry name" value="3-HEXULOSE-6-PHOSPHATE ISOMERASE"/>
    <property type="match status" value="1"/>
</dbReference>
<evidence type="ECO:0000256" key="1">
    <source>
        <dbReference type="ARBA" id="ARBA00009235"/>
    </source>
</evidence>
<evidence type="ECO:0000313" key="4">
    <source>
        <dbReference type="EMBL" id="EOW81216.1"/>
    </source>
</evidence>
<proteinExistence type="inferred from homology"/>
<evidence type="ECO:0000313" key="6">
    <source>
        <dbReference type="Proteomes" id="UP000014160"/>
    </source>
</evidence>
<dbReference type="EMBL" id="ASWH01000001">
    <property type="protein sequence ID" value="EOW81216.1"/>
    <property type="molecule type" value="Genomic_DNA"/>
</dbReference>
<dbReference type="GO" id="GO:1901135">
    <property type="term" value="P:carbohydrate derivative metabolic process"/>
    <property type="evidence" value="ECO:0007669"/>
    <property type="project" value="InterPro"/>
</dbReference>
<dbReference type="Pfam" id="PF01380">
    <property type="entry name" value="SIS"/>
    <property type="match status" value="1"/>
</dbReference>
<comment type="similarity">
    <text evidence="1">Belongs to the SIS family. PHI subfamily.</text>
</comment>
<name>R2XFD0_9ENTE</name>
<dbReference type="eggNOG" id="COG0794">
    <property type="taxonomic scope" value="Bacteria"/>
</dbReference>
<dbReference type="GO" id="GO:0097367">
    <property type="term" value="F:carbohydrate derivative binding"/>
    <property type="evidence" value="ECO:0007669"/>
    <property type="project" value="InterPro"/>
</dbReference>
<evidence type="ECO:0000313" key="3">
    <source>
        <dbReference type="EMBL" id="EOI53509.1"/>
    </source>
</evidence>
<reference evidence="3 5" key="1">
    <citation type="submission" date="2013-02" db="EMBL/GenBank/DDBJ databases">
        <title>The Genome Sequence of Enterococcus gilvus ATCC BAA-350.</title>
        <authorList>
            <consortium name="The Broad Institute Genome Sequencing Platform"/>
            <consortium name="The Broad Institute Genome Sequencing Center for Infectious Disease"/>
            <person name="Earl A.M."/>
            <person name="Gilmore M.S."/>
            <person name="Lebreton F."/>
            <person name="Walker B."/>
            <person name="Young S.K."/>
            <person name="Zeng Q."/>
            <person name="Gargeya S."/>
            <person name="Fitzgerald M."/>
            <person name="Haas B."/>
            <person name="Abouelleil A."/>
            <person name="Alvarado L."/>
            <person name="Arachchi H.M."/>
            <person name="Berlin A.M."/>
            <person name="Chapman S.B."/>
            <person name="Dewar J."/>
            <person name="Goldberg J."/>
            <person name="Griggs A."/>
            <person name="Gujja S."/>
            <person name="Hansen M."/>
            <person name="Howarth C."/>
            <person name="Imamovic A."/>
            <person name="Larimer J."/>
            <person name="McCowan C."/>
            <person name="Murphy C."/>
            <person name="Neiman D."/>
            <person name="Pearson M."/>
            <person name="Priest M."/>
            <person name="Roberts A."/>
            <person name="Saif S."/>
            <person name="Shea T."/>
            <person name="Sisk P."/>
            <person name="Sykes S."/>
            <person name="Wortman J."/>
            <person name="Nusbaum C."/>
            <person name="Birren B."/>
        </authorList>
    </citation>
    <scope>NUCLEOTIDE SEQUENCE [LARGE SCALE GENOMIC DNA]</scope>
    <source>
        <strain evidence="3 5">ATCC BAA-350</strain>
    </source>
</reference>
<protein>
    <submittedName>
        <fullName evidence="3">6-phospho 3-hexuloisomerase</fullName>
    </submittedName>
</protein>
<accession>R2XFD0</accession>
<reference evidence="4 6" key="2">
    <citation type="submission" date="2013-03" db="EMBL/GenBank/DDBJ databases">
        <title>The Genome Sequence of Enterococcus gilvus ATCC BAA-350 (PacBio/Illumina hybrid assembly).</title>
        <authorList>
            <consortium name="The Broad Institute Genomics Platform"/>
            <consortium name="The Broad Institute Genome Sequencing Center for Infectious Disease"/>
            <person name="Earl A."/>
            <person name="Russ C."/>
            <person name="Gilmore M."/>
            <person name="Surin D."/>
            <person name="Walker B."/>
            <person name="Young S."/>
            <person name="Zeng Q."/>
            <person name="Gargeya S."/>
            <person name="Fitzgerald M."/>
            <person name="Haas B."/>
            <person name="Abouelleil A."/>
            <person name="Allen A.W."/>
            <person name="Alvarado L."/>
            <person name="Arachchi H.M."/>
            <person name="Berlin A.M."/>
            <person name="Chapman S.B."/>
            <person name="Gainer-Dewar J."/>
            <person name="Goldberg J."/>
            <person name="Griggs A."/>
            <person name="Gujja S."/>
            <person name="Hansen M."/>
            <person name="Howarth C."/>
            <person name="Imamovic A."/>
            <person name="Ireland A."/>
            <person name="Larimer J."/>
            <person name="McCowan C."/>
            <person name="Murphy C."/>
            <person name="Pearson M."/>
            <person name="Poon T.W."/>
            <person name="Priest M."/>
            <person name="Roberts A."/>
            <person name="Saif S."/>
            <person name="Shea T."/>
            <person name="Sisk P."/>
            <person name="Sykes S."/>
            <person name="Wortman J."/>
            <person name="Nusbaum C."/>
            <person name="Birren B."/>
        </authorList>
    </citation>
    <scope>NUCLEOTIDE SEQUENCE [LARGE SCALE GENOMIC DNA]</scope>
    <source>
        <strain evidence="4 6">ATCC BAA-350</strain>
    </source>
</reference>
<keyword evidence="6" id="KW-1185">Reference proteome</keyword>
<organism evidence="3 5">
    <name type="scientific">Enterococcus gilvus ATCC BAA-350</name>
    <dbReference type="NCBI Taxonomy" id="1158614"/>
    <lineage>
        <taxon>Bacteria</taxon>
        <taxon>Bacillati</taxon>
        <taxon>Bacillota</taxon>
        <taxon>Bacilli</taxon>
        <taxon>Lactobacillales</taxon>
        <taxon>Enterococcaceae</taxon>
        <taxon>Enterococcus</taxon>
    </lineage>
</organism>
<dbReference type="GO" id="GO:0016853">
    <property type="term" value="F:isomerase activity"/>
    <property type="evidence" value="ECO:0007669"/>
    <property type="project" value="UniProtKB-KW"/>
</dbReference>
<dbReference type="PROSITE" id="PS51464">
    <property type="entry name" value="SIS"/>
    <property type="match status" value="1"/>
</dbReference>
<dbReference type="InterPro" id="IPR046348">
    <property type="entry name" value="SIS_dom_sf"/>
</dbReference>
<keyword evidence="3" id="KW-0413">Isomerase</keyword>
<dbReference type="SUPFAM" id="SSF53697">
    <property type="entry name" value="SIS domain"/>
    <property type="match status" value="1"/>
</dbReference>
<dbReference type="NCBIfam" id="TIGR03127">
    <property type="entry name" value="RuMP_HxlB"/>
    <property type="match status" value="1"/>
</dbReference>
<dbReference type="AlphaFoldDB" id="R2XFD0"/>
<dbReference type="PANTHER" id="PTHR43443:SF1">
    <property type="entry name" value="3-HEXULOSE-6-PHOSPHATE ISOMERASE"/>
    <property type="match status" value="1"/>
</dbReference>